<dbReference type="Pfam" id="PF08447">
    <property type="entry name" value="PAS_3"/>
    <property type="match status" value="1"/>
</dbReference>
<dbReference type="CDD" id="cd00082">
    <property type="entry name" value="HisKA"/>
    <property type="match status" value="1"/>
</dbReference>
<evidence type="ECO:0000259" key="8">
    <source>
        <dbReference type="PROSITE" id="PS50113"/>
    </source>
</evidence>
<feature type="domain" description="PAC" evidence="8">
    <location>
        <begin position="119"/>
        <end position="170"/>
    </location>
</feature>
<dbReference type="InterPro" id="IPR013656">
    <property type="entry name" value="PAS_4"/>
</dbReference>
<accession>A0A0P9FJX1</accession>
<dbReference type="SUPFAM" id="SSF47384">
    <property type="entry name" value="Homodimeric domain of signal transducing histidine kinase"/>
    <property type="match status" value="1"/>
</dbReference>
<dbReference type="PANTHER" id="PTHR43304">
    <property type="entry name" value="PHYTOCHROME-LIKE PROTEIN CPH1"/>
    <property type="match status" value="1"/>
</dbReference>
<dbReference type="InterPro" id="IPR052162">
    <property type="entry name" value="Sensor_kinase/Photoreceptor"/>
</dbReference>
<dbReference type="InterPro" id="IPR000014">
    <property type="entry name" value="PAS"/>
</dbReference>
<dbReference type="PROSITE" id="PS50113">
    <property type="entry name" value="PAC"/>
    <property type="match status" value="1"/>
</dbReference>
<keyword evidence="3" id="KW-0597">Phosphoprotein</keyword>
<evidence type="ECO:0000313" key="9">
    <source>
        <dbReference type="EMBL" id="KPV53457.1"/>
    </source>
</evidence>
<evidence type="ECO:0000259" key="7">
    <source>
        <dbReference type="PROSITE" id="PS50112"/>
    </source>
</evidence>
<dbReference type="SUPFAM" id="SSF55781">
    <property type="entry name" value="GAF domain-like"/>
    <property type="match status" value="1"/>
</dbReference>
<dbReference type="Pfam" id="PF08448">
    <property type="entry name" value="PAS_4"/>
    <property type="match status" value="1"/>
</dbReference>
<evidence type="ECO:0000256" key="3">
    <source>
        <dbReference type="ARBA" id="ARBA00022553"/>
    </source>
</evidence>
<dbReference type="Proteomes" id="UP000050509">
    <property type="component" value="Unassembled WGS sequence"/>
</dbReference>
<dbReference type="InterPro" id="IPR001610">
    <property type="entry name" value="PAC"/>
</dbReference>
<dbReference type="SMART" id="SM00091">
    <property type="entry name" value="PAS"/>
    <property type="match status" value="2"/>
</dbReference>
<dbReference type="InterPro" id="IPR029016">
    <property type="entry name" value="GAF-like_dom_sf"/>
</dbReference>
<dbReference type="AlphaFoldDB" id="A0A0P9FJX1"/>
<gene>
    <name evidence="9" type="ORF">SE17_09565</name>
</gene>
<feature type="region of interest" description="Disordered" evidence="6">
    <location>
        <begin position="590"/>
        <end position="624"/>
    </location>
</feature>
<feature type="region of interest" description="Disordered" evidence="6">
    <location>
        <begin position="534"/>
        <end position="554"/>
    </location>
</feature>
<keyword evidence="5" id="KW-0418">Kinase</keyword>
<comment type="caution">
    <text evidence="9">The sequence shown here is derived from an EMBL/GenBank/DDBJ whole genome shotgun (WGS) entry which is preliminary data.</text>
</comment>
<dbReference type="InterPro" id="IPR036097">
    <property type="entry name" value="HisK_dim/P_sf"/>
</dbReference>
<dbReference type="InterPro" id="IPR000700">
    <property type="entry name" value="PAS-assoc_C"/>
</dbReference>
<keyword evidence="10" id="KW-1185">Reference proteome</keyword>
<keyword evidence="4" id="KW-0808">Transferase</keyword>
<dbReference type="PANTHER" id="PTHR43304:SF1">
    <property type="entry name" value="PAC DOMAIN-CONTAINING PROTEIN"/>
    <property type="match status" value="1"/>
</dbReference>
<dbReference type="Gene3D" id="3.30.450.40">
    <property type="match status" value="1"/>
</dbReference>
<evidence type="ECO:0000256" key="2">
    <source>
        <dbReference type="ARBA" id="ARBA00012438"/>
    </source>
</evidence>
<dbReference type="InterPro" id="IPR003018">
    <property type="entry name" value="GAF"/>
</dbReference>
<protein>
    <recommendedName>
        <fullName evidence="2">histidine kinase</fullName>
        <ecNumber evidence="2">2.7.13.3</ecNumber>
    </recommendedName>
</protein>
<evidence type="ECO:0000256" key="1">
    <source>
        <dbReference type="ARBA" id="ARBA00000085"/>
    </source>
</evidence>
<dbReference type="EMBL" id="LJCR01000253">
    <property type="protein sequence ID" value="KPV53457.1"/>
    <property type="molecule type" value="Genomic_DNA"/>
</dbReference>
<dbReference type="Pfam" id="PF13185">
    <property type="entry name" value="GAF_2"/>
    <property type="match status" value="1"/>
</dbReference>
<evidence type="ECO:0000313" key="10">
    <source>
        <dbReference type="Proteomes" id="UP000050509"/>
    </source>
</evidence>
<feature type="domain" description="PAS" evidence="7">
    <location>
        <begin position="45"/>
        <end position="115"/>
    </location>
</feature>
<dbReference type="NCBIfam" id="TIGR00229">
    <property type="entry name" value="sensory_box"/>
    <property type="match status" value="1"/>
</dbReference>
<dbReference type="EC" id="2.7.13.3" evidence="2"/>
<proteinExistence type="predicted"/>
<dbReference type="CDD" id="cd00130">
    <property type="entry name" value="PAS"/>
    <property type="match status" value="1"/>
</dbReference>
<dbReference type="InterPro" id="IPR035965">
    <property type="entry name" value="PAS-like_dom_sf"/>
</dbReference>
<dbReference type="Gene3D" id="3.30.450.20">
    <property type="entry name" value="PAS domain"/>
    <property type="match status" value="3"/>
</dbReference>
<dbReference type="PROSITE" id="PS50112">
    <property type="entry name" value="PAS"/>
    <property type="match status" value="1"/>
</dbReference>
<dbReference type="GO" id="GO:0000155">
    <property type="term" value="F:phosphorelay sensor kinase activity"/>
    <property type="evidence" value="ECO:0007669"/>
    <property type="project" value="InterPro"/>
</dbReference>
<reference evidence="9 10" key="1">
    <citation type="submission" date="2015-09" db="EMBL/GenBank/DDBJ databases">
        <title>Draft genome sequence of Kouleothrix aurantiaca JCM 19913.</title>
        <authorList>
            <person name="Hemp J."/>
        </authorList>
    </citation>
    <scope>NUCLEOTIDE SEQUENCE [LARGE SCALE GENOMIC DNA]</scope>
    <source>
        <strain evidence="9 10">COM-B</strain>
    </source>
</reference>
<dbReference type="Gene3D" id="1.10.287.130">
    <property type="match status" value="1"/>
</dbReference>
<dbReference type="SUPFAM" id="SSF55785">
    <property type="entry name" value="PYP-like sensor domain (PAS domain)"/>
    <property type="match status" value="2"/>
</dbReference>
<name>A0A0P9FJX1_9CHLR</name>
<organism evidence="9 10">
    <name type="scientific">Kouleothrix aurantiaca</name>
    <dbReference type="NCBI Taxonomy" id="186479"/>
    <lineage>
        <taxon>Bacteria</taxon>
        <taxon>Bacillati</taxon>
        <taxon>Chloroflexota</taxon>
        <taxon>Chloroflexia</taxon>
        <taxon>Chloroflexales</taxon>
        <taxon>Roseiflexineae</taxon>
        <taxon>Roseiflexaceae</taxon>
        <taxon>Kouleothrix</taxon>
    </lineage>
</organism>
<evidence type="ECO:0000256" key="6">
    <source>
        <dbReference type="SAM" id="MobiDB-lite"/>
    </source>
</evidence>
<evidence type="ECO:0000256" key="4">
    <source>
        <dbReference type="ARBA" id="ARBA00022679"/>
    </source>
</evidence>
<dbReference type="SMART" id="SM00065">
    <property type="entry name" value="GAF"/>
    <property type="match status" value="1"/>
</dbReference>
<sequence length="683" mass="74708">MVLEDGRTRWLDIHAVPLNVPGWGVATVVNDITARVEAEQALRASEERWRAIVDNSAEGVLLIDRDGRYSYVSSTVTTMLGYTEAEFRGLSYADLTHPDDLAAIEAMRARVLATPGAREQLIVRVRHRDGTWRWIERRIVNALDTPAVRSIIVSFHDVTERVAAEQALRASETRYRALAEHFPNGAVLLFDRELRYTLADGQGMAAAGLDKTAFPGATLWEMLPPEVARQMEPLYRAALAGRTEVADVPVGGTVYRTYVLPIRNAAGAVEGGMVMTQDIGAQGRAERALRGANARLQVLADASRVFAAVGSDERAVLEAMARTMAEHMQAGTSLRMLSDDGEWLNVEMVFDSDPAIQALLQANASAVRIRRTSSHPSAQVIRSRQSVLQPAVDWEAFRQTFLPAGQATLASVQVHSMVIVPLRSEEAVIGTVTFWRHDPTLPAFTPEDVRLAEDLADRAGLALRTAGLIVSLRSEVDARVRAEAALTAEHARVIQLKDEFLAAVSHELRTPLVAVLGAGRAAAVRRVWRTAARAGASTADDRAERTPAAGADQRYSRLHQVRGGRGETRLPACGSCRAVPVLHAGSYANRAGQADCAQQQTRPGRADTLGRRAAPAADPEQPALECGEVHARRRQHNAEHARRRRTAARDVCGGRYRDRHCRARFWPSVPAVRPARQPAEPFV</sequence>
<dbReference type="SMART" id="SM00086">
    <property type="entry name" value="PAC"/>
    <property type="match status" value="1"/>
</dbReference>
<evidence type="ECO:0000256" key="5">
    <source>
        <dbReference type="ARBA" id="ARBA00022777"/>
    </source>
</evidence>
<dbReference type="InterPro" id="IPR013655">
    <property type="entry name" value="PAS_fold_3"/>
</dbReference>
<comment type="catalytic activity">
    <reaction evidence="1">
        <text>ATP + protein L-histidine = ADP + protein N-phospho-L-histidine.</text>
        <dbReference type="EC" id="2.7.13.3"/>
    </reaction>
</comment>
<dbReference type="InterPro" id="IPR003661">
    <property type="entry name" value="HisK_dim/P_dom"/>
</dbReference>